<accession>A0A1V2EVX8</accession>
<protein>
    <submittedName>
        <fullName evidence="6">CysZ-like protein</fullName>
    </submittedName>
</protein>
<sequence>MRNRATARISAAMFTALALSLGQIGDRAVLAVLAKSLALTLGIFILLGAGVWWGADTLLASWTHGGALASAASLVITVVALWLLFRAVAIAVVGLFADTIVAAVERKHYPEALASARDVPLARSLRMGLGSAGRFVAVNLLLAPLYLLLLATGIGTAALFLAVNAWLLGRDLGDMVSARHLTPQAMRDWRRTTSARRFLLGLATTALFLIPFANILAPVLGAAMATHFYHRSRR</sequence>
<evidence type="ECO:0000256" key="5">
    <source>
        <dbReference type="SAM" id="Phobius"/>
    </source>
</evidence>
<evidence type="ECO:0000256" key="4">
    <source>
        <dbReference type="ARBA" id="ARBA00023136"/>
    </source>
</evidence>
<name>A0A1V2EVX8_9SPHN</name>
<feature type="transmembrane region" description="Helical" evidence="5">
    <location>
        <begin position="198"/>
        <end position="225"/>
    </location>
</feature>
<evidence type="ECO:0000256" key="2">
    <source>
        <dbReference type="ARBA" id="ARBA00022692"/>
    </source>
</evidence>
<keyword evidence="7" id="KW-1185">Reference proteome</keyword>
<reference evidence="6 7" key="1">
    <citation type="submission" date="2016-11" db="EMBL/GenBank/DDBJ databases">
        <title>Genome sequence of Sphingomonas jeddahensis G39.</title>
        <authorList>
            <person name="Poehlein A."/>
            <person name="Wuebbeler J.H."/>
            <person name="Steinbuechel A."/>
            <person name="Daniel R."/>
        </authorList>
    </citation>
    <scope>NUCLEOTIDE SEQUENCE [LARGE SCALE GENOMIC DNA]</scope>
    <source>
        <strain evidence="6 7">G39</strain>
    </source>
</reference>
<dbReference type="STRING" id="1915074.SPHI_08410"/>
<feature type="transmembrane region" description="Helical" evidence="5">
    <location>
        <begin position="67"/>
        <end position="97"/>
    </location>
</feature>
<proteinExistence type="predicted"/>
<dbReference type="Pfam" id="PF07264">
    <property type="entry name" value="EI24"/>
    <property type="match status" value="1"/>
</dbReference>
<evidence type="ECO:0000313" key="7">
    <source>
        <dbReference type="Proteomes" id="UP000188729"/>
    </source>
</evidence>
<dbReference type="Proteomes" id="UP000188729">
    <property type="component" value="Unassembled WGS sequence"/>
</dbReference>
<keyword evidence="4 5" id="KW-0472">Membrane</keyword>
<dbReference type="EMBL" id="MPSB01000003">
    <property type="protein sequence ID" value="ONF96647.1"/>
    <property type="molecule type" value="Genomic_DNA"/>
</dbReference>
<organism evidence="6 7">
    <name type="scientific">Sphingomonas jeddahensis</name>
    <dbReference type="NCBI Taxonomy" id="1915074"/>
    <lineage>
        <taxon>Bacteria</taxon>
        <taxon>Pseudomonadati</taxon>
        <taxon>Pseudomonadota</taxon>
        <taxon>Alphaproteobacteria</taxon>
        <taxon>Sphingomonadales</taxon>
        <taxon>Sphingomonadaceae</taxon>
        <taxon>Sphingomonas</taxon>
    </lineage>
</organism>
<keyword evidence="3 5" id="KW-1133">Transmembrane helix</keyword>
<dbReference type="AlphaFoldDB" id="A0A1V2EVX8"/>
<evidence type="ECO:0000256" key="3">
    <source>
        <dbReference type="ARBA" id="ARBA00022989"/>
    </source>
</evidence>
<feature type="transmembrane region" description="Helical" evidence="5">
    <location>
        <begin position="37"/>
        <end position="55"/>
    </location>
</feature>
<evidence type="ECO:0000313" key="6">
    <source>
        <dbReference type="EMBL" id="ONF96647.1"/>
    </source>
</evidence>
<comment type="caution">
    <text evidence="6">The sequence shown here is derived from an EMBL/GenBank/DDBJ whole genome shotgun (WGS) entry which is preliminary data.</text>
</comment>
<keyword evidence="2 5" id="KW-0812">Transmembrane</keyword>
<evidence type="ECO:0000256" key="1">
    <source>
        <dbReference type="ARBA" id="ARBA00004141"/>
    </source>
</evidence>
<gene>
    <name evidence="6" type="ORF">SPHI_08410</name>
</gene>
<dbReference type="InterPro" id="IPR059112">
    <property type="entry name" value="CysZ/EI24"/>
</dbReference>
<feature type="transmembrane region" description="Helical" evidence="5">
    <location>
        <begin position="145"/>
        <end position="169"/>
    </location>
</feature>
<comment type="subcellular location">
    <subcellularLocation>
        <location evidence="1">Membrane</location>
        <topology evidence="1">Multi-pass membrane protein</topology>
    </subcellularLocation>
</comment>